<evidence type="ECO:0008006" key="4">
    <source>
        <dbReference type="Google" id="ProtNLM"/>
    </source>
</evidence>
<proteinExistence type="predicted"/>
<dbReference type="AlphaFoldDB" id="C8PHX3"/>
<evidence type="ECO:0000256" key="1">
    <source>
        <dbReference type="SAM" id="SignalP"/>
    </source>
</evidence>
<sequence>MEEKMKILRVFLLAFYVFLACANANDTQKWASEITAGKQIPADKFLAFYLNKDDPKTVVFSETVENINLNFAYDNFHKIPSEKFIAYWVGIFDFKQDVQKMILADFSWANLRIAIDGKQIYDSENARNKAVTHKFSKGRHKIEVWFANNWHTTSLLVDFKDEPNFYKQSEVAAKLKGQNFDIWLAAIYESDANDNKVVVALEKSKKPLVVMLSSYRAVRWEVSNPHNNKILAVLVFNPISSINLKENIYFMDDRGYSGDTEMKCYCVGGGSDFHCEGGYISSKNERIKKEFGQNLSGFGGSYSSAVINLPSILIDENVFAKDAETKKQIEADREKCLKSGKINDIFN</sequence>
<name>C8PHX3_9BACT</name>
<gene>
    <name evidence="2" type="ORF">CAMGR0001_0569</name>
</gene>
<reference evidence="2 3" key="1">
    <citation type="submission" date="2009-07" db="EMBL/GenBank/DDBJ databases">
        <authorList>
            <person name="Madupu R."/>
            <person name="Sebastian Y."/>
            <person name="Durkin A.S."/>
            <person name="Torralba M."/>
            <person name="Methe B."/>
            <person name="Sutton G.G."/>
            <person name="Strausberg R.L."/>
            <person name="Nelson K.E."/>
        </authorList>
    </citation>
    <scope>NUCLEOTIDE SEQUENCE [LARGE SCALE GENOMIC DNA]</scope>
    <source>
        <strain evidence="2 3">RM3268</strain>
    </source>
</reference>
<evidence type="ECO:0000313" key="2">
    <source>
        <dbReference type="EMBL" id="EEV17737.1"/>
    </source>
</evidence>
<feature type="signal peptide" evidence="1">
    <location>
        <begin position="1"/>
        <end position="22"/>
    </location>
</feature>
<organism evidence="2 3">
    <name type="scientific">Campylobacter gracilis RM3268</name>
    <dbReference type="NCBI Taxonomy" id="553220"/>
    <lineage>
        <taxon>Bacteria</taxon>
        <taxon>Pseudomonadati</taxon>
        <taxon>Campylobacterota</taxon>
        <taxon>Epsilonproteobacteria</taxon>
        <taxon>Campylobacterales</taxon>
        <taxon>Campylobacteraceae</taxon>
        <taxon>Campylobacter</taxon>
    </lineage>
</organism>
<dbReference type="STRING" id="824.CGRAC_1788"/>
<protein>
    <recommendedName>
        <fullName evidence="4">PA14 domain-containing protein</fullName>
    </recommendedName>
</protein>
<feature type="chain" id="PRO_5002990752" description="PA14 domain-containing protein" evidence="1">
    <location>
        <begin position="23"/>
        <end position="347"/>
    </location>
</feature>
<dbReference type="Proteomes" id="UP000005709">
    <property type="component" value="Unassembled WGS sequence"/>
</dbReference>
<keyword evidence="1" id="KW-0732">Signal</keyword>
<evidence type="ECO:0000313" key="3">
    <source>
        <dbReference type="Proteomes" id="UP000005709"/>
    </source>
</evidence>
<dbReference type="PROSITE" id="PS51257">
    <property type="entry name" value="PROKAR_LIPOPROTEIN"/>
    <property type="match status" value="1"/>
</dbReference>
<keyword evidence="3" id="KW-1185">Reference proteome</keyword>
<dbReference type="EMBL" id="ACYG01000024">
    <property type="protein sequence ID" value="EEV17737.1"/>
    <property type="molecule type" value="Genomic_DNA"/>
</dbReference>
<accession>C8PHX3</accession>
<dbReference type="eggNOG" id="ENOG5032RXI">
    <property type="taxonomic scope" value="Bacteria"/>
</dbReference>
<comment type="caution">
    <text evidence="2">The sequence shown here is derived from an EMBL/GenBank/DDBJ whole genome shotgun (WGS) entry which is preliminary data.</text>
</comment>